<name>D5E3J0_PRIM1</name>
<sequence length="42" mass="4900">MNAFFSYIIKKVFCHKTWISGFSIIRESNKSEVLTGMLTKKD</sequence>
<organism evidence="1 2">
    <name type="scientific">Priestia megaterium (strain ATCC 12872 / QMB1551)</name>
    <name type="common">Bacillus megaterium</name>
    <dbReference type="NCBI Taxonomy" id="545693"/>
    <lineage>
        <taxon>Bacteria</taxon>
        <taxon>Bacillati</taxon>
        <taxon>Bacillota</taxon>
        <taxon>Bacilli</taxon>
        <taxon>Bacillales</taxon>
        <taxon>Bacillaceae</taxon>
        <taxon>Priestia</taxon>
    </lineage>
</organism>
<gene>
    <name evidence="1" type="ordered locus">BMQ_pBM50026</name>
</gene>
<dbReference type="Proteomes" id="UP000000935">
    <property type="component" value="Plasmid pBM500"/>
</dbReference>
<keyword evidence="1" id="KW-0614">Plasmid</keyword>
<protein>
    <submittedName>
        <fullName evidence="1">Uncharacterized protein</fullName>
    </submittedName>
</protein>
<reference evidence="1 2" key="1">
    <citation type="journal article" date="2011" name="J. Bacteriol.">
        <title>Genome sequences of the biotechnologically important Bacillus megaterium strains QM B1551 and DSM319.</title>
        <authorList>
            <person name="Eppinger M."/>
            <person name="Bunk B."/>
            <person name="Johns M.A."/>
            <person name="Edirisinghe J.N."/>
            <person name="Kutumbaka K.K."/>
            <person name="Koenig S.S."/>
            <person name="Huot Creasy H."/>
            <person name="Rosovitz M.J."/>
            <person name="Riley D.R."/>
            <person name="Daugherty S."/>
            <person name="Martin M."/>
            <person name="Elbourne L.D."/>
            <person name="Paulsen I."/>
            <person name="Biedendieck R."/>
            <person name="Braun C."/>
            <person name="Grayburn S."/>
            <person name="Dhingra S."/>
            <person name="Lukyanchuk V."/>
            <person name="Ball B."/>
            <person name="Ul-Qamar R."/>
            <person name="Seibel J."/>
            <person name="Bremer E."/>
            <person name="Jahn D."/>
            <person name="Ravel J."/>
            <person name="Vary P.S."/>
        </authorList>
    </citation>
    <scope>NUCLEOTIDE SEQUENCE [LARGE SCALE GENOMIC DNA]</scope>
    <source>
        <strain evidence="2">ATCC 12872 / QMB1551</strain>
        <plasmid evidence="1">pBM500</plasmid>
    </source>
</reference>
<evidence type="ECO:0000313" key="1">
    <source>
        <dbReference type="EMBL" id="ADE72365.1"/>
    </source>
</evidence>
<geneLocation type="plasmid" evidence="1 2">
    <name>pBM500</name>
</geneLocation>
<dbReference type="EMBL" id="CP001988">
    <property type="protein sequence ID" value="ADE72365.1"/>
    <property type="molecule type" value="Genomic_DNA"/>
</dbReference>
<dbReference type="KEGG" id="bmq:BMQ_pBM50026"/>
<keyword evidence="2" id="KW-1185">Reference proteome</keyword>
<proteinExistence type="predicted"/>
<dbReference type="HOGENOM" id="CLU_3247340_0_0_9"/>
<evidence type="ECO:0000313" key="2">
    <source>
        <dbReference type="Proteomes" id="UP000000935"/>
    </source>
</evidence>
<dbReference type="AlphaFoldDB" id="D5E3J0"/>
<accession>D5E3J0</accession>